<evidence type="ECO:0000256" key="2">
    <source>
        <dbReference type="ARBA" id="ARBA00022963"/>
    </source>
</evidence>
<dbReference type="AlphaFoldDB" id="A0A8S4S9M1"/>
<dbReference type="GO" id="GO:0016042">
    <property type="term" value="P:lipid catabolic process"/>
    <property type="evidence" value="ECO:0007669"/>
    <property type="project" value="UniProtKB-KW"/>
</dbReference>
<dbReference type="GO" id="GO:0016891">
    <property type="term" value="F:RNA endonuclease activity producing 5'-phosphomonoesters, hydrolytic mechanism"/>
    <property type="evidence" value="ECO:0007669"/>
    <property type="project" value="TreeGrafter"/>
</dbReference>
<comment type="caution">
    <text evidence="8">The sequence shown here is derived from an EMBL/GenBank/DDBJ whole genome shotgun (WGS) entry which is preliminary data.</text>
</comment>
<dbReference type="InterPro" id="IPR051406">
    <property type="entry name" value="PLD_domain"/>
</dbReference>
<accession>A0A8S4S9M1</accession>
<evidence type="ECO:0000256" key="4">
    <source>
        <dbReference type="ARBA" id="ARBA00038012"/>
    </source>
</evidence>
<dbReference type="Proteomes" id="UP000838756">
    <property type="component" value="Unassembled WGS sequence"/>
</dbReference>
<evidence type="ECO:0000256" key="5">
    <source>
        <dbReference type="ARBA" id="ARBA00040549"/>
    </source>
</evidence>
<keyword evidence="1" id="KW-0378">Hydrolase</keyword>
<dbReference type="GO" id="GO:0034587">
    <property type="term" value="P:piRNA processing"/>
    <property type="evidence" value="ECO:0007669"/>
    <property type="project" value="TreeGrafter"/>
</dbReference>
<evidence type="ECO:0000256" key="1">
    <source>
        <dbReference type="ARBA" id="ARBA00022801"/>
    </source>
</evidence>
<dbReference type="SUPFAM" id="SSF56024">
    <property type="entry name" value="Phospholipase D/nuclease"/>
    <property type="match status" value="1"/>
</dbReference>
<dbReference type="EMBL" id="CAKXAJ010026001">
    <property type="protein sequence ID" value="CAH2250039.1"/>
    <property type="molecule type" value="Genomic_DNA"/>
</dbReference>
<evidence type="ECO:0000256" key="6">
    <source>
        <dbReference type="ARBA" id="ARBA00043167"/>
    </source>
</evidence>
<evidence type="ECO:0000259" key="7">
    <source>
        <dbReference type="Pfam" id="PF13091"/>
    </source>
</evidence>
<keyword evidence="9" id="KW-1185">Reference proteome</keyword>
<comment type="similarity">
    <text evidence="4">Belongs to the phospholipase D family. MitoPLD/Zucchini subfamily.</text>
</comment>
<proteinExistence type="inferred from homology"/>
<dbReference type="PANTHER" id="PTHR43856:SF1">
    <property type="entry name" value="MITOCHONDRIAL CARDIOLIPIN HYDROLASE"/>
    <property type="match status" value="1"/>
</dbReference>
<keyword evidence="3" id="KW-0443">Lipid metabolism</keyword>
<dbReference type="GO" id="GO:0005739">
    <property type="term" value="C:mitochondrion"/>
    <property type="evidence" value="ECO:0007669"/>
    <property type="project" value="TreeGrafter"/>
</dbReference>
<feature type="domain" description="Phospholipase D-like" evidence="7">
    <location>
        <begin position="4"/>
        <end position="135"/>
    </location>
</feature>
<evidence type="ECO:0000313" key="8">
    <source>
        <dbReference type="EMBL" id="CAH2250039.1"/>
    </source>
</evidence>
<name>A0A8S4S9M1_9NEOP</name>
<reference evidence="8" key="1">
    <citation type="submission" date="2022-03" db="EMBL/GenBank/DDBJ databases">
        <authorList>
            <person name="Lindestad O."/>
        </authorList>
    </citation>
    <scope>NUCLEOTIDE SEQUENCE</scope>
</reference>
<keyword evidence="2" id="KW-0442">Lipid degradation</keyword>
<dbReference type="Pfam" id="PF13091">
    <property type="entry name" value="PLDc_2"/>
    <property type="match status" value="1"/>
</dbReference>
<evidence type="ECO:0000313" key="9">
    <source>
        <dbReference type="Proteomes" id="UP000838756"/>
    </source>
</evidence>
<sequence>MDRLLHYLNSPRHSLDVCMYLMTNMDLTNAILKLNIRGVKIRVIIDADMAYCNGSALKRLEKHRIPVRWMKSTNLMHHKFCLIDAGTDDVRCTPVVMLGSLNWTTQALNGNWEAVAVTSQIKLVEQYKIEFERLWVQFKPIVDSV</sequence>
<organism evidence="8 9">
    <name type="scientific">Pararge aegeria aegeria</name>
    <dbReference type="NCBI Taxonomy" id="348720"/>
    <lineage>
        <taxon>Eukaryota</taxon>
        <taxon>Metazoa</taxon>
        <taxon>Ecdysozoa</taxon>
        <taxon>Arthropoda</taxon>
        <taxon>Hexapoda</taxon>
        <taxon>Insecta</taxon>
        <taxon>Pterygota</taxon>
        <taxon>Neoptera</taxon>
        <taxon>Endopterygota</taxon>
        <taxon>Lepidoptera</taxon>
        <taxon>Glossata</taxon>
        <taxon>Ditrysia</taxon>
        <taxon>Papilionoidea</taxon>
        <taxon>Nymphalidae</taxon>
        <taxon>Satyrinae</taxon>
        <taxon>Satyrini</taxon>
        <taxon>Parargina</taxon>
        <taxon>Pararge</taxon>
    </lineage>
</organism>
<dbReference type="InterPro" id="IPR025202">
    <property type="entry name" value="PLD-like_dom"/>
</dbReference>
<protein>
    <recommendedName>
        <fullName evidence="5">Mitochondrial cardiolipin hydrolase</fullName>
    </recommendedName>
    <alternativeName>
        <fullName evidence="6">Mitochondrial phospholipase</fullName>
    </alternativeName>
</protein>
<gene>
    <name evidence="8" type="primary">jg12865</name>
    <name evidence="8" type="ORF">PAEG_LOCUS22013</name>
</gene>
<dbReference type="Gene3D" id="3.30.870.10">
    <property type="entry name" value="Endonuclease Chain A"/>
    <property type="match status" value="1"/>
</dbReference>
<dbReference type="PANTHER" id="PTHR43856">
    <property type="entry name" value="CARDIOLIPIN HYDROLASE"/>
    <property type="match status" value="1"/>
</dbReference>
<dbReference type="OrthoDB" id="5205528at2759"/>
<evidence type="ECO:0000256" key="3">
    <source>
        <dbReference type="ARBA" id="ARBA00023098"/>
    </source>
</evidence>